<feature type="transmembrane region" description="Helical" evidence="1">
    <location>
        <begin position="35"/>
        <end position="56"/>
    </location>
</feature>
<organism evidence="2">
    <name type="scientific">marine sediment metagenome</name>
    <dbReference type="NCBI Taxonomy" id="412755"/>
    <lineage>
        <taxon>unclassified sequences</taxon>
        <taxon>metagenomes</taxon>
        <taxon>ecological metagenomes</taxon>
    </lineage>
</organism>
<name>A0A0F9BUX1_9ZZZZ</name>
<keyword evidence="1" id="KW-1133">Transmembrane helix</keyword>
<protein>
    <submittedName>
        <fullName evidence="2">Uncharacterized protein</fullName>
    </submittedName>
</protein>
<keyword evidence="1" id="KW-0812">Transmembrane</keyword>
<reference evidence="2" key="1">
    <citation type="journal article" date="2015" name="Nature">
        <title>Complex archaea that bridge the gap between prokaryotes and eukaryotes.</title>
        <authorList>
            <person name="Spang A."/>
            <person name="Saw J.H."/>
            <person name="Jorgensen S.L."/>
            <person name="Zaremba-Niedzwiedzka K."/>
            <person name="Martijn J."/>
            <person name="Lind A.E."/>
            <person name="van Eijk R."/>
            <person name="Schleper C."/>
            <person name="Guy L."/>
            <person name="Ettema T.J."/>
        </authorList>
    </citation>
    <scope>NUCLEOTIDE SEQUENCE</scope>
</reference>
<dbReference type="AlphaFoldDB" id="A0A0F9BUX1"/>
<comment type="caution">
    <text evidence="2">The sequence shown here is derived from an EMBL/GenBank/DDBJ whole genome shotgun (WGS) entry which is preliminary data.</text>
</comment>
<accession>A0A0F9BUX1</accession>
<evidence type="ECO:0000256" key="1">
    <source>
        <dbReference type="SAM" id="Phobius"/>
    </source>
</evidence>
<evidence type="ECO:0000313" key="2">
    <source>
        <dbReference type="EMBL" id="KKK94224.1"/>
    </source>
</evidence>
<gene>
    <name evidence="2" type="ORF">LCGC14_2685000</name>
</gene>
<proteinExistence type="predicted"/>
<sequence length="58" mass="6771">MTNRRDTVDERLKAIENNICFMDERLKRIENNVRGIVFLQILILGIITTSAILFAFQC</sequence>
<dbReference type="EMBL" id="LAZR01047436">
    <property type="protein sequence ID" value="KKK94224.1"/>
    <property type="molecule type" value="Genomic_DNA"/>
</dbReference>
<keyword evidence="1" id="KW-0472">Membrane</keyword>